<dbReference type="AlphaFoldDB" id="A0A1I3ZWJ3"/>
<dbReference type="OrthoDB" id="9778796at2"/>
<protein>
    <submittedName>
        <fullName evidence="3">HlyD family secretion protein</fullName>
    </submittedName>
</protein>
<keyword evidence="4" id="KW-1185">Reference proteome</keyword>
<evidence type="ECO:0000256" key="1">
    <source>
        <dbReference type="ARBA" id="ARBA00022448"/>
    </source>
</evidence>
<keyword evidence="1" id="KW-0813">Transport</keyword>
<sequence length="155" mass="16935">FKSCPRNQIPKARNRGPLSYQTPGLLSSSSPFDAYRSKLSRCVIKAPFDGRIALMRAHAHEIPDRTQPLMQVVGEAELEIEMLLPSQWLRWLKAGVVFDFSIEETGKSLPAEVTRIAAVVDPVSQTVKVTGRFTGTREGVLPGMSGPAKFAAPDG</sequence>
<dbReference type="GO" id="GO:0015679">
    <property type="term" value="P:plasma membrane copper ion transport"/>
    <property type="evidence" value="ECO:0007669"/>
    <property type="project" value="TreeGrafter"/>
</dbReference>
<dbReference type="GO" id="GO:0060003">
    <property type="term" value="P:copper ion export"/>
    <property type="evidence" value="ECO:0007669"/>
    <property type="project" value="TreeGrafter"/>
</dbReference>
<name>A0A1I3ZWJ3_9HYPH</name>
<evidence type="ECO:0000313" key="3">
    <source>
        <dbReference type="EMBL" id="SFK48393.1"/>
    </source>
</evidence>
<dbReference type="GO" id="GO:0030313">
    <property type="term" value="C:cell envelope"/>
    <property type="evidence" value="ECO:0007669"/>
    <property type="project" value="TreeGrafter"/>
</dbReference>
<feature type="region of interest" description="Disordered" evidence="2">
    <location>
        <begin position="1"/>
        <end position="23"/>
    </location>
</feature>
<dbReference type="Gene3D" id="2.40.30.170">
    <property type="match status" value="1"/>
</dbReference>
<accession>A0A1I3ZWJ3</accession>
<evidence type="ECO:0000313" key="4">
    <source>
        <dbReference type="Proteomes" id="UP000323300"/>
    </source>
</evidence>
<proteinExistence type="predicted"/>
<reference evidence="3 4" key="1">
    <citation type="submission" date="2016-10" db="EMBL/GenBank/DDBJ databases">
        <authorList>
            <person name="Varghese N."/>
            <person name="Submissions S."/>
        </authorList>
    </citation>
    <scope>NUCLEOTIDE SEQUENCE [LARGE SCALE GENOMIC DNA]</scope>
    <source>
        <strain evidence="3 4">DSM 21822</strain>
    </source>
</reference>
<dbReference type="PANTHER" id="PTHR30097">
    <property type="entry name" value="CATION EFFLUX SYSTEM PROTEIN CUSB"/>
    <property type="match status" value="1"/>
</dbReference>
<dbReference type="Proteomes" id="UP000323300">
    <property type="component" value="Unassembled WGS sequence"/>
</dbReference>
<dbReference type="PANTHER" id="PTHR30097:SF4">
    <property type="entry name" value="SLR6042 PROTEIN"/>
    <property type="match status" value="1"/>
</dbReference>
<feature type="non-terminal residue" evidence="3">
    <location>
        <position position="1"/>
    </location>
</feature>
<evidence type="ECO:0000256" key="2">
    <source>
        <dbReference type="SAM" id="MobiDB-lite"/>
    </source>
</evidence>
<dbReference type="InterPro" id="IPR051909">
    <property type="entry name" value="MFP_Cation_Efflux"/>
</dbReference>
<dbReference type="EMBL" id="FOSL01000007">
    <property type="protein sequence ID" value="SFK48393.1"/>
    <property type="molecule type" value="Genomic_DNA"/>
</dbReference>
<organism evidence="3 4">
    <name type="scientific">Neomesorhizobium albiziae</name>
    <dbReference type="NCBI Taxonomy" id="335020"/>
    <lineage>
        <taxon>Bacteria</taxon>
        <taxon>Pseudomonadati</taxon>
        <taxon>Pseudomonadota</taxon>
        <taxon>Alphaproteobacteria</taxon>
        <taxon>Hyphomicrobiales</taxon>
        <taxon>Phyllobacteriaceae</taxon>
        <taxon>Neomesorhizobium</taxon>
    </lineage>
</organism>
<gene>
    <name evidence="3" type="ORF">SAMN04488498_1071</name>
</gene>